<dbReference type="Proteomes" id="UP001601948">
    <property type="component" value="Unassembled WGS sequence"/>
</dbReference>
<keyword evidence="4" id="KW-1185">Reference proteome</keyword>
<dbReference type="InterPro" id="IPR000182">
    <property type="entry name" value="GNAT_dom"/>
</dbReference>
<evidence type="ECO:0000313" key="4">
    <source>
        <dbReference type="Proteomes" id="UP001601948"/>
    </source>
</evidence>
<accession>A0ABW6R619</accession>
<keyword evidence="3" id="KW-0808">Transferase</keyword>
<protein>
    <submittedName>
        <fullName evidence="3">GNAT family N-acetyltransferase</fullName>
        <ecNumber evidence="3">2.3.-.-</ecNumber>
    </submittedName>
</protein>
<feature type="domain" description="N-acetyltransferase" evidence="2">
    <location>
        <begin position="23"/>
        <end position="193"/>
    </location>
</feature>
<dbReference type="EMBL" id="JBIAPI010000017">
    <property type="protein sequence ID" value="MFF3228974.1"/>
    <property type="molecule type" value="Genomic_DNA"/>
</dbReference>
<evidence type="ECO:0000256" key="1">
    <source>
        <dbReference type="SAM" id="MobiDB-lite"/>
    </source>
</evidence>
<keyword evidence="3" id="KW-0012">Acyltransferase</keyword>
<reference evidence="3 4" key="1">
    <citation type="submission" date="2024-10" db="EMBL/GenBank/DDBJ databases">
        <title>The Natural Products Discovery Center: Release of the First 8490 Sequenced Strains for Exploring Actinobacteria Biosynthetic Diversity.</title>
        <authorList>
            <person name="Kalkreuter E."/>
            <person name="Kautsar S.A."/>
            <person name="Yang D."/>
            <person name="Bader C.D."/>
            <person name="Teijaro C.N."/>
            <person name="Fluegel L."/>
            <person name="Davis C.M."/>
            <person name="Simpson J.R."/>
            <person name="Lauterbach L."/>
            <person name="Steele A.D."/>
            <person name="Gui C."/>
            <person name="Meng S."/>
            <person name="Li G."/>
            <person name="Viehrig K."/>
            <person name="Ye F."/>
            <person name="Su P."/>
            <person name="Kiefer A.F."/>
            <person name="Nichols A."/>
            <person name="Cepeda A.J."/>
            <person name="Yan W."/>
            <person name="Fan B."/>
            <person name="Jiang Y."/>
            <person name="Adhikari A."/>
            <person name="Zheng C.-J."/>
            <person name="Schuster L."/>
            <person name="Cowan T.M."/>
            <person name="Smanski M.J."/>
            <person name="Chevrette M.G."/>
            <person name="De Carvalho L.P.S."/>
            <person name="Shen B."/>
        </authorList>
    </citation>
    <scope>NUCLEOTIDE SEQUENCE [LARGE SCALE GENOMIC DNA]</scope>
    <source>
        <strain evidence="3 4">NPDC003040</strain>
    </source>
</reference>
<evidence type="ECO:0000259" key="2">
    <source>
        <dbReference type="PROSITE" id="PS51186"/>
    </source>
</evidence>
<feature type="region of interest" description="Disordered" evidence="1">
    <location>
        <begin position="438"/>
        <end position="461"/>
    </location>
</feature>
<gene>
    <name evidence="3" type="ORF">ACFYV7_39730</name>
</gene>
<comment type="caution">
    <text evidence="3">The sequence shown here is derived from an EMBL/GenBank/DDBJ whole genome shotgun (WGS) entry which is preliminary data.</text>
</comment>
<proteinExistence type="predicted"/>
<dbReference type="GO" id="GO:0016746">
    <property type="term" value="F:acyltransferase activity"/>
    <property type="evidence" value="ECO:0007669"/>
    <property type="project" value="UniProtKB-KW"/>
</dbReference>
<dbReference type="PANTHER" id="PTHR43441:SF10">
    <property type="entry name" value="ACETYLTRANSFERASE"/>
    <property type="match status" value="1"/>
</dbReference>
<dbReference type="EC" id="2.3.-.-" evidence="3"/>
<dbReference type="SUPFAM" id="SSF55729">
    <property type="entry name" value="Acyl-CoA N-acyltransferases (Nat)"/>
    <property type="match status" value="2"/>
</dbReference>
<dbReference type="PANTHER" id="PTHR43441">
    <property type="entry name" value="RIBOSOMAL-PROTEIN-SERINE ACETYLTRANSFERASE"/>
    <property type="match status" value="1"/>
</dbReference>
<organism evidence="3 4">
    <name type="scientific">Nocardia suismassiliense</name>
    <dbReference type="NCBI Taxonomy" id="2077092"/>
    <lineage>
        <taxon>Bacteria</taxon>
        <taxon>Bacillati</taxon>
        <taxon>Actinomycetota</taxon>
        <taxon>Actinomycetes</taxon>
        <taxon>Mycobacteriales</taxon>
        <taxon>Nocardiaceae</taxon>
        <taxon>Nocardia</taxon>
    </lineage>
</organism>
<dbReference type="InterPro" id="IPR051908">
    <property type="entry name" value="Ribosomal_N-acetyltransferase"/>
</dbReference>
<name>A0ABW6R619_9NOCA</name>
<dbReference type="Pfam" id="PF13302">
    <property type="entry name" value="Acetyltransf_3"/>
    <property type="match status" value="2"/>
</dbReference>
<dbReference type="Gene3D" id="3.40.630.30">
    <property type="match status" value="2"/>
</dbReference>
<dbReference type="PROSITE" id="PS51186">
    <property type="entry name" value="GNAT"/>
    <property type="match status" value="1"/>
</dbReference>
<evidence type="ECO:0000313" key="3">
    <source>
        <dbReference type="EMBL" id="MFF3228974.1"/>
    </source>
</evidence>
<dbReference type="InterPro" id="IPR016181">
    <property type="entry name" value="Acyl_CoA_acyltransferase"/>
</dbReference>
<sequence length="461" mass="51096">MTTTPRSLAHITLGPVLLHGNSVVVRPPRIADYPHWRRIRLRDRHYIEPFWYSSTLDWAARHCGTHWVRECLTSRAEARTGRRLASVIEVDGRFAGQVELGSIDDAAASAELGIWVDAEVARHGIGGMAAAMLMDYGVEHLGLRRITAPISPANVAAARGAAGLGFRREALMGRYFDVGGARRDHELWGLTKADVPPRGFVQHWIDRYDAHPTSPPPTAAGAATEAPLPRITVLAATSRHYAGRVLHLLDPLRTPRRVRLADPGRQEVVIRNRRVTDRGRWRATRLRSRAVLDPDAATPAETWARRHTWFRWLREFLYARPGLRSARGLVLAIEVKGDYVGEARLFDLDMFDRNARMFVWTDPAHGDDIRTAATRLLLTHAFGPLGLCRVSTAVEPDDARSADIAARVGMTLEGRMRGYVGATGRRGDHDLWAVTMGTAADAEPETPAPSARRTLGPADPQ</sequence>
<dbReference type="RefSeq" id="WP_387726216.1">
    <property type="nucleotide sequence ID" value="NZ_JBIAPI010000017.1"/>
</dbReference>